<evidence type="ECO:0000313" key="3">
    <source>
        <dbReference type="Proteomes" id="UP000054010"/>
    </source>
</evidence>
<dbReference type="InterPro" id="IPR055650">
    <property type="entry name" value="DUF7226"/>
</dbReference>
<evidence type="ECO:0000313" key="2">
    <source>
        <dbReference type="EMBL" id="EFO80432.1"/>
    </source>
</evidence>
<reference evidence="2 3" key="1">
    <citation type="journal article" date="2011" name="J. Bacteriol.">
        <title>Draft genome sequence of the anoxygenic filamentous phototrophic bacterium Oscillochloris trichoides subsp. DG-6.</title>
        <authorList>
            <person name="Kuznetsov B.B."/>
            <person name="Ivanovsky R.N."/>
            <person name="Keppen O.I."/>
            <person name="Sukhacheva M.V."/>
            <person name="Bumazhkin B.K."/>
            <person name="Patutina E.O."/>
            <person name="Beletsky A.V."/>
            <person name="Mardanov A.V."/>
            <person name="Baslerov R.V."/>
            <person name="Panteleeva A.N."/>
            <person name="Kolganova T.V."/>
            <person name="Ravin N.V."/>
            <person name="Skryabin K.G."/>
        </authorList>
    </citation>
    <scope>NUCLEOTIDE SEQUENCE [LARGE SCALE GENOMIC DNA]</scope>
    <source>
        <strain evidence="2 3">DG-6</strain>
    </source>
</reference>
<dbReference type="eggNOG" id="ENOG5033GX9">
    <property type="taxonomic scope" value="Bacteria"/>
</dbReference>
<comment type="caution">
    <text evidence="2">The sequence shown here is derived from an EMBL/GenBank/DDBJ whole genome shotgun (WGS) entry which is preliminary data.</text>
</comment>
<organism evidence="2 3">
    <name type="scientific">Oscillochloris trichoides DG-6</name>
    <dbReference type="NCBI Taxonomy" id="765420"/>
    <lineage>
        <taxon>Bacteria</taxon>
        <taxon>Bacillati</taxon>
        <taxon>Chloroflexota</taxon>
        <taxon>Chloroflexia</taxon>
        <taxon>Chloroflexales</taxon>
        <taxon>Chloroflexineae</taxon>
        <taxon>Oscillochloridaceae</taxon>
        <taxon>Oscillochloris</taxon>
    </lineage>
</organism>
<protein>
    <recommendedName>
        <fullName evidence="1">DUF7226 domain-containing protein</fullName>
    </recommendedName>
</protein>
<keyword evidence="3" id="KW-1185">Reference proteome</keyword>
<gene>
    <name evidence="2" type="ORF">OSCT_1657</name>
</gene>
<evidence type="ECO:0000259" key="1">
    <source>
        <dbReference type="Pfam" id="PF23871"/>
    </source>
</evidence>
<dbReference type="HOGENOM" id="CLU_1502394_0_0_0"/>
<dbReference type="Proteomes" id="UP000054010">
    <property type="component" value="Unassembled WGS sequence"/>
</dbReference>
<accession>E1IEA6</accession>
<dbReference type="EMBL" id="ADVR01000052">
    <property type="protein sequence ID" value="EFO80432.1"/>
    <property type="molecule type" value="Genomic_DNA"/>
</dbReference>
<name>E1IEA6_9CHLR</name>
<sequence>MMSQETIDIPQADILWDVALVPEAIIRGKTLPDEIAGYIGTKVARQGLYYTQAARILGFVKPGRPREPAELTPFGRAFANYNQVEQRTALRRMLLQREPTRSVIAAIRSSEGMRRAEIATVLQELAPLAPSTALRRAATVAAWLCATGLAEWKDGRLYYCGPNMPLQPSFPSKYAA</sequence>
<feature type="domain" description="DUF7226" evidence="1">
    <location>
        <begin position="44"/>
        <end position="144"/>
    </location>
</feature>
<proteinExistence type="predicted"/>
<dbReference type="Pfam" id="PF23871">
    <property type="entry name" value="DUF7226"/>
    <property type="match status" value="1"/>
</dbReference>
<dbReference type="AlphaFoldDB" id="E1IEA6"/>